<keyword evidence="1" id="KW-0472">Membrane</keyword>
<evidence type="ECO:0000313" key="2">
    <source>
        <dbReference type="EMBL" id="MBL6448756.1"/>
    </source>
</evidence>
<keyword evidence="3" id="KW-1185">Reference proteome</keyword>
<gene>
    <name evidence="2" type="ORF">JMN32_20760</name>
</gene>
<evidence type="ECO:0000256" key="1">
    <source>
        <dbReference type="SAM" id="Phobius"/>
    </source>
</evidence>
<reference evidence="2" key="1">
    <citation type="submission" date="2021-01" db="EMBL/GenBank/DDBJ databases">
        <title>Fulvivirga kasyanovii gen. nov., sp nov., a novel member of the phylum Bacteroidetes isolated from seawater in a mussel farm.</title>
        <authorList>
            <person name="Zhao L.-H."/>
            <person name="Wang Z.-J."/>
        </authorList>
    </citation>
    <scope>NUCLEOTIDE SEQUENCE</scope>
    <source>
        <strain evidence="2">29W222</strain>
    </source>
</reference>
<keyword evidence="1" id="KW-0812">Transmembrane</keyword>
<dbReference type="AlphaFoldDB" id="A0A937KD37"/>
<proteinExistence type="predicted"/>
<comment type="caution">
    <text evidence="2">The sequence shown here is derived from an EMBL/GenBank/DDBJ whole genome shotgun (WGS) entry which is preliminary data.</text>
</comment>
<dbReference type="Proteomes" id="UP000614216">
    <property type="component" value="Unassembled WGS sequence"/>
</dbReference>
<organism evidence="2 3">
    <name type="scientific">Fulvivirga marina</name>
    <dbReference type="NCBI Taxonomy" id="2494733"/>
    <lineage>
        <taxon>Bacteria</taxon>
        <taxon>Pseudomonadati</taxon>
        <taxon>Bacteroidota</taxon>
        <taxon>Cytophagia</taxon>
        <taxon>Cytophagales</taxon>
        <taxon>Fulvivirgaceae</taxon>
        <taxon>Fulvivirga</taxon>
    </lineage>
</organism>
<keyword evidence="1" id="KW-1133">Transmembrane helix</keyword>
<protein>
    <submittedName>
        <fullName evidence="2">Uncharacterized protein</fullName>
    </submittedName>
</protein>
<dbReference type="RefSeq" id="WP_202858297.1">
    <property type="nucleotide sequence ID" value="NZ_JAEUGD010000065.1"/>
</dbReference>
<sequence length="145" mass="16942">MRRVVESVKSVFLLMEQGVLIIISLPLMFIVQLFIWTRNELSEGKYAKFLRQLDGKYISCYSNNYLGFIEQELLSKLPNSVEAIFTHGSILKSNYNRTDPLLFLGPYFIYGHWKRKNSDQIEVMTKDQRKRKNGSFYESGIAIDT</sequence>
<name>A0A937KD37_9BACT</name>
<feature type="transmembrane region" description="Helical" evidence="1">
    <location>
        <begin position="12"/>
        <end position="36"/>
    </location>
</feature>
<accession>A0A937KD37</accession>
<dbReference type="EMBL" id="JAEUGD010000065">
    <property type="protein sequence ID" value="MBL6448756.1"/>
    <property type="molecule type" value="Genomic_DNA"/>
</dbReference>
<evidence type="ECO:0000313" key="3">
    <source>
        <dbReference type="Proteomes" id="UP000614216"/>
    </source>
</evidence>